<dbReference type="RefSeq" id="WP_406800363.1">
    <property type="nucleotide sequence ID" value="NZ_JBEWZF010000002.1"/>
</dbReference>
<evidence type="ECO:0000259" key="7">
    <source>
        <dbReference type="Pfam" id="PF26002"/>
    </source>
</evidence>
<dbReference type="Pfam" id="PF25917">
    <property type="entry name" value="BSH_RND"/>
    <property type="match status" value="1"/>
</dbReference>
<dbReference type="EMBL" id="JBEWZF010000002">
    <property type="protein sequence ID" value="MFL0298555.1"/>
    <property type="molecule type" value="Genomic_DNA"/>
</dbReference>
<comment type="subcellular location">
    <subcellularLocation>
        <location evidence="1">Membrane</location>
        <topology evidence="1">Single-pass membrane protein</topology>
    </subcellularLocation>
</comment>
<evidence type="ECO:0000313" key="8">
    <source>
        <dbReference type="EMBL" id="MFL0298555.1"/>
    </source>
</evidence>
<evidence type="ECO:0000256" key="4">
    <source>
        <dbReference type="ARBA" id="ARBA00023136"/>
    </source>
</evidence>
<sequence>MNQFEIENSVENLILKNRNTGSSFYVFILLLALGGISSLPFINVDVSSRAPGFIRPLGDNVPVISLVSGNIQEINLKNNKAVQKGDTLLMINPQSINSQVAVNVDFQNQLQQNMEDLDHMINGESNSYLKLPHNQSELDKYLAQKKELVSRVRATTQIFQRNKELFIDRVIPQSEFEKFEDEKIVAEEALISFEKKQLAQWHQTKKELIEARKNYKGDQRKFEIEKKNYVIISPITGTIINFKGFESQSSVGASTQLAEISPDAPLIVECQVNPKDVGLIKMGQAVRLQMDAFNYNQWGFLDAKVFEIDHHPVINNNAIFFRVKCSLTNHRLVLKNGYSAEVQQGMSLVARFIITKRSLYQLLFDKVDSWLNPSINPA</sequence>
<feature type="domain" description="Multidrug resistance protein MdtA-like barrel-sandwich hybrid" evidence="6">
    <location>
        <begin position="61"/>
        <end position="241"/>
    </location>
</feature>
<organism evidence="8 9">
    <name type="scientific">Aquirufa novilacunae</name>
    <dbReference type="NCBI Taxonomy" id="3139305"/>
    <lineage>
        <taxon>Bacteria</taxon>
        <taxon>Pseudomonadati</taxon>
        <taxon>Bacteroidota</taxon>
        <taxon>Cytophagia</taxon>
        <taxon>Cytophagales</taxon>
        <taxon>Flectobacillaceae</taxon>
        <taxon>Aquirufa</taxon>
    </lineage>
</organism>
<dbReference type="InterPro" id="IPR058625">
    <property type="entry name" value="MdtA-like_BSH"/>
</dbReference>
<evidence type="ECO:0000259" key="6">
    <source>
        <dbReference type="Pfam" id="PF25917"/>
    </source>
</evidence>
<dbReference type="PANTHER" id="PTHR30386">
    <property type="entry name" value="MEMBRANE FUSION SUBUNIT OF EMRAB-TOLC MULTIDRUG EFFLUX PUMP"/>
    <property type="match status" value="1"/>
</dbReference>
<dbReference type="Proteomes" id="UP001623553">
    <property type="component" value="Unassembled WGS sequence"/>
</dbReference>
<dbReference type="InterPro" id="IPR050739">
    <property type="entry name" value="MFP"/>
</dbReference>
<keyword evidence="3 5" id="KW-1133">Transmembrane helix</keyword>
<evidence type="ECO:0000256" key="5">
    <source>
        <dbReference type="SAM" id="Phobius"/>
    </source>
</evidence>
<reference evidence="8 9" key="1">
    <citation type="submission" date="2024-07" db="EMBL/GenBank/DDBJ databases">
        <authorList>
            <person name="Pitt A."/>
            <person name="Hahn M.W."/>
        </authorList>
    </citation>
    <scope>NUCLEOTIDE SEQUENCE [LARGE SCALE GENOMIC DNA]</scope>
    <source>
        <strain evidence="8 9">2-BAHN-186B</strain>
    </source>
</reference>
<evidence type="ECO:0000256" key="1">
    <source>
        <dbReference type="ARBA" id="ARBA00004167"/>
    </source>
</evidence>
<dbReference type="PANTHER" id="PTHR30386:SF26">
    <property type="entry name" value="TRANSPORT PROTEIN COMB"/>
    <property type="match status" value="1"/>
</dbReference>
<feature type="domain" description="AprE-like beta-barrel" evidence="7">
    <location>
        <begin position="266"/>
        <end position="350"/>
    </location>
</feature>
<dbReference type="Gene3D" id="2.40.30.170">
    <property type="match status" value="1"/>
</dbReference>
<dbReference type="Pfam" id="PF26002">
    <property type="entry name" value="Beta-barrel_AprE"/>
    <property type="match status" value="1"/>
</dbReference>
<gene>
    <name evidence="8" type="ORF">AAE961_06715</name>
</gene>
<dbReference type="InterPro" id="IPR058982">
    <property type="entry name" value="Beta-barrel_AprE"/>
</dbReference>
<name>A0ABW8U0S9_9BACT</name>
<evidence type="ECO:0000313" key="9">
    <source>
        <dbReference type="Proteomes" id="UP001623553"/>
    </source>
</evidence>
<keyword evidence="9" id="KW-1185">Reference proteome</keyword>
<evidence type="ECO:0000256" key="2">
    <source>
        <dbReference type="ARBA" id="ARBA00022692"/>
    </source>
</evidence>
<evidence type="ECO:0000256" key="3">
    <source>
        <dbReference type="ARBA" id="ARBA00022989"/>
    </source>
</evidence>
<keyword evidence="4 5" id="KW-0472">Membrane</keyword>
<proteinExistence type="predicted"/>
<keyword evidence="2 5" id="KW-0812">Transmembrane</keyword>
<protein>
    <submittedName>
        <fullName evidence="8">HlyD family efflux transporter periplasmic adaptor subunit</fullName>
    </submittedName>
</protein>
<accession>A0ABW8U0S9</accession>
<feature type="transmembrane region" description="Helical" evidence="5">
    <location>
        <begin position="24"/>
        <end position="42"/>
    </location>
</feature>
<comment type="caution">
    <text evidence="8">The sequence shown here is derived from an EMBL/GenBank/DDBJ whole genome shotgun (WGS) entry which is preliminary data.</text>
</comment>